<dbReference type="GO" id="GO:0046872">
    <property type="term" value="F:metal ion binding"/>
    <property type="evidence" value="ECO:0007669"/>
    <property type="project" value="UniProtKB-KW"/>
</dbReference>
<dbReference type="PANTHER" id="PTHR42827:SF1">
    <property type="entry name" value="IRON-SULFUR CLUSTER-BINDING PROTEIN"/>
    <property type="match status" value="1"/>
</dbReference>
<name>A0A154BQH8_ANASB</name>
<dbReference type="PROSITE" id="PS00198">
    <property type="entry name" value="4FE4S_FER_1"/>
    <property type="match status" value="1"/>
</dbReference>
<proteinExistence type="predicted"/>
<keyword evidence="2" id="KW-0408">Iron</keyword>
<dbReference type="InterPro" id="IPR017896">
    <property type="entry name" value="4Fe4S_Fe-S-bd"/>
</dbReference>
<dbReference type="PANTHER" id="PTHR42827">
    <property type="entry name" value="IRON-SULFUR CLUSTER-BINDING PROTEIN-RELATED"/>
    <property type="match status" value="1"/>
</dbReference>
<evidence type="ECO:0000256" key="2">
    <source>
        <dbReference type="ARBA" id="ARBA00023004"/>
    </source>
</evidence>
<dbReference type="EMBL" id="LSGP01000017">
    <property type="protein sequence ID" value="KYZ76159.1"/>
    <property type="molecule type" value="Genomic_DNA"/>
</dbReference>
<evidence type="ECO:0000256" key="3">
    <source>
        <dbReference type="ARBA" id="ARBA00023014"/>
    </source>
</evidence>
<dbReference type="Pfam" id="PF00037">
    <property type="entry name" value="Fer4"/>
    <property type="match status" value="1"/>
</dbReference>
<gene>
    <name evidence="5" type="ORF">AXX12_06870</name>
</gene>
<evidence type="ECO:0000256" key="1">
    <source>
        <dbReference type="ARBA" id="ARBA00022723"/>
    </source>
</evidence>
<protein>
    <submittedName>
        <fullName evidence="5">4Fe-4S ferredoxin</fullName>
    </submittedName>
</protein>
<dbReference type="GO" id="GO:0051536">
    <property type="term" value="F:iron-sulfur cluster binding"/>
    <property type="evidence" value="ECO:0007669"/>
    <property type="project" value="UniProtKB-KW"/>
</dbReference>
<feature type="domain" description="4Fe-4S ferredoxin-type" evidence="4">
    <location>
        <begin position="155"/>
        <end position="184"/>
    </location>
</feature>
<evidence type="ECO:0000259" key="4">
    <source>
        <dbReference type="PROSITE" id="PS51379"/>
    </source>
</evidence>
<accession>A0A154BQH8</accession>
<reference evidence="5 6" key="1">
    <citation type="submission" date="2016-02" db="EMBL/GenBank/DDBJ databases">
        <title>Anaerosporomusa subterraneum gen. nov., sp. nov., a spore-forming obligate anaerobe isolated from saprolite.</title>
        <authorList>
            <person name="Choi J.K."/>
            <person name="Shah M."/>
            <person name="Yee N."/>
        </authorList>
    </citation>
    <scope>NUCLEOTIDE SEQUENCE [LARGE SCALE GENOMIC DNA]</scope>
    <source>
        <strain evidence="5 6">RU4</strain>
    </source>
</reference>
<dbReference type="SUPFAM" id="SSF46548">
    <property type="entry name" value="alpha-helical ferredoxin"/>
    <property type="match status" value="1"/>
</dbReference>
<dbReference type="RefSeq" id="WP_066241114.1">
    <property type="nucleotide sequence ID" value="NZ_LSGP01000017.1"/>
</dbReference>
<organism evidence="5 6">
    <name type="scientific">Anaerosporomusa subterranea</name>
    <dbReference type="NCBI Taxonomy" id="1794912"/>
    <lineage>
        <taxon>Bacteria</taxon>
        <taxon>Bacillati</taxon>
        <taxon>Bacillota</taxon>
        <taxon>Negativicutes</taxon>
        <taxon>Acetonemataceae</taxon>
        <taxon>Anaerosporomusa</taxon>
    </lineage>
</organism>
<dbReference type="AlphaFoldDB" id="A0A154BQH8"/>
<dbReference type="STRING" id="1794912.AXX12_06870"/>
<dbReference type="Proteomes" id="UP000076268">
    <property type="component" value="Unassembled WGS sequence"/>
</dbReference>
<dbReference type="PROSITE" id="PS51379">
    <property type="entry name" value="4FE4S_FER_2"/>
    <property type="match status" value="1"/>
</dbReference>
<keyword evidence="1" id="KW-0479">Metal-binding</keyword>
<evidence type="ECO:0000313" key="6">
    <source>
        <dbReference type="Proteomes" id="UP000076268"/>
    </source>
</evidence>
<comment type="caution">
    <text evidence="5">The sequence shown here is derived from an EMBL/GenBank/DDBJ whole genome shotgun (WGS) entry which is preliminary data.</text>
</comment>
<evidence type="ECO:0000313" key="5">
    <source>
        <dbReference type="EMBL" id="KYZ76159.1"/>
    </source>
</evidence>
<keyword evidence="3" id="KW-0411">Iron-sulfur</keyword>
<dbReference type="InterPro" id="IPR017900">
    <property type="entry name" value="4Fe4S_Fe_S_CS"/>
</dbReference>
<keyword evidence="6" id="KW-1185">Reference proteome</keyword>
<dbReference type="OrthoDB" id="9784571at2"/>
<sequence>MKERIKRFALDLGVDDVGFAKADDYDSPKSYALEKFLPGAKTIIVLVFKELSTCESPSVTIAMNGRLDLMSFQRSCSYRINRFLEREYQAKVVNMPYSYPMELHSDRPALADFSQRHAAVAAGVGTFGRHNLVIHPRFGTRIGLASLITNLAIEPDAKLEQDLCIHCDLCVRNCPGAALNEAGKTDVMRCLKKSQPYGLGGNIAFWKQFVDSSPEEKKQMFADERYWRLQQTGSIGQQYFCFNCLNSCPVGLQSR</sequence>